<name>A0A2P7SLA6_9HYPH</name>
<sequence>MAKFENVQFEALGEFIQRMIKDPAAIETFKTGSQDEIKNLLRGFMSPRGKTWDEITIVPHFDEENVVNISFPFTGDVEETVREIAPEVGEGVDYPFPDHYKFDPNTGATPEEKKANRLRGYRSRIGDYVMSRCK</sequence>
<dbReference type="RefSeq" id="WP_106771347.1">
    <property type="nucleotide sequence ID" value="NZ_PXYK01000005.1"/>
</dbReference>
<dbReference type="AlphaFoldDB" id="A0A2P7SLA6"/>
<reference evidence="1 2" key="1">
    <citation type="submission" date="2018-03" db="EMBL/GenBank/DDBJ databases">
        <title>The draft genome of Mesorhizobium sp. 6GN-30.</title>
        <authorList>
            <person name="Liu L."/>
            <person name="Li L."/>
            <person name="Wang T."/>
            <person name="Zhang X."/>
            <person name="Liang L."/>
        </authorList>
    </citation>
    <scope>NUCLEOTIDE SEQUENCE [LARGE SCALE GENOMIC DNA]</scope>
    <source>
        <strain evidence="1 2">6GN30</strain>
    </source>
</reference>
<dbReference type="Proteomes" id="UP000241229">
    <property type="component" value="Unassembled WGS sequence"/>
</dbReference>
<keyword evidence="2" id="KW-1185">Reference proteome</keyword>
<evidence type="ECO:0000313" key="2">
    <source>
        <dbReference type="Proteomes" id="UP000241229"/>
    </source>
</evidence>
<proteinExistence type="predicted"/>
<accession>A0A2P7SLA6</accession>
<dbReference type="OrthoDB" id="8085495at2"/>
<gene>
    <name evidence="1" type="ORF">C7I84_06500</name>
</gene>
<dbReference type="EMBL" id="PXYK01000005">
    <property type="protein sequence ID" value="PSJ63284.1"/>
    <property type="molecule type" value="Genomic_DNA"/>
</dbReference>
<evidence type="ECO:0000313" key="1">
    <source>
        <dbReference type="EMBL" id="PSJ63284.1"/>
    </source>
</evidence>
<organism evidence="1 2">
    <name type="scientific">Kumtagia ephedrae</name>
    <dbReference type="NCBI Taxonomy" id="2116701"/>
    <lineage>
        <taxon>Bacteria</taxon>
        <taxon>Pseudomonadati</taxon>
        <taxon>Pseudomonadota</taxon>
        <taxon>Alphaproteobacteria</taxon>
        <taxon>Hyphomicrobiales</taxon>
        <taxon>Phyllobacteriaceae</taxon>
        <taxon>Kumtagia</taxon>
    </lineage>
</organism>
<comment type="caution">
    <text evidence="1">The sequence shown here is derived from an EMBL/GenBank/DDBJ whole genome shotgun (WGS) entry which is preliminary data.</text>
</comment>
<protein>
    <submittedName>
        <fullName evidence="1">Uncharacterized protein</fullName>
    </submittedName>
</protein>